<accession>A0ABY9JT90</accession>
<evidence type="ECO:0000313" key="2">
    <source>
        <dbReference type="Proteomes" id="UP001197974"/>
    </source>
</evidence>
<dbReference type="InterPro" id="IPR051200">
    <property type="entry name" value="Host-pathogen_enzymatic-act"/>
</dbReference>
<dbReference type="InterPro" id="IPR015943">
    <property type="entry name" value="WD40/YVTN_repeat-like_dom_sf"/>
</dbReference>
<reference evidence="1 2" key="1">
    <citation type="submission" date="2023-06" db="EMBL/GenBank/DDBJ databases">
        <title>Five Gram-positive bacteria isolated from mangrove sediments in Shenzhen, Guangdong, China.</title>
        <authorList>
            <person name="Yu S."/>
            <person name="Zheng W."/>
            <person name="Huang Y."/>
        </authorList>
    </citation>
    <scope>NUCLEOTIDE SEQUENCE [LARGE SCALE GENOMIC DNA]</scope>
    <source>
        <strain evidence="1 2">SaN35-3</strain>
    </source>
</reference>
<protein>
    <submittedName>
        <fullName evidence="1">YncE family protein</fullName>
    </submittedName>
</protein>
<dbReference type="InterPro" id="IPR011048">
    <property type="entry name" value="Haem_d1_sf"/>
</dbReference>
<dbReference type="PANTHER" id="PTHR47197">
    <property type="entry name" value="PROTEIN NIRF"/>
    <property type="match status" value="1"/>
</dbReference>
<dbReference type="EMBL" id="CP129013">
    <property type="protein sequence ID" value="WLR42606.1"/>
    <property type="molecule type" value="Genomic_DNA"/>
</dbReference>
<name>A0ABY9JT90_9BACI</name>
<organism evidence="1 2">
    <name type="scientific">Bacillus carboniphilus</name>
    <dbReference type="NCBI Taxonomy" id="86663"/>
    <lineage>
        <taxon>Bacteria</taxon>
        <taxon>Bacillati</taxon>
        <taxon>Bacillota</taxon>
        <taxon>Bacilli</taxon>
        <taxon>Bacillales</taxon>
        <taxon>Bacillaceae</taxon>
        <taxon>Bacillus</taxon>
    </lineage>
</organism>
<dbReference type="RefSeq" id="WP_226543177.1">
    <property type="nucleotide sequence ID" value="NZ_CP129013.1"/>
</dbReference>
<dbReference type="Proteomes" id="UP001197974">
    <property type="component" value="Chromosome"/>
</dbReference>
<dbReference type="Gene3D" id="2.130.10.10">
    <property type="entry name" value="YVTN repeat-like/Quinoprotein amine dehydrogenase"/>
    <property type="match status" value="2"/>
</dbReference>
<proteinExistence type="predicted"/>
<sequence length="524" mass="55864">MTISFSSGPINNASSLFNSVEVRIRNTDAISQANVTVRFFNESTSPETLISSNSILINALSTESVSFNPVGFSSFLIEIEVSLVNRSDVITATAVQPTASLFIGSTFVEYERFLVVNPKQLQTIEYPESPQLNLFVPDTINCKGVVTGDVTLDGVPQCGISVSLSSNTTDVSFSPNPAITDLSGSFTTNIIIDSSRPTATALIQASAQVGNQPIQTVAVTNLFCGFIIYTANSQIPFGNNISVVDGLTNTVIETVTAGLIPNGIATDPFTKRVYVSNSNSLDISVLDGNTNTIIDTISIGESPGYLTLSTNTTPTKLYAPLFGSEEVSIIDTNTNEIVTTLSIGSGPRIPSTNQQTNRVYIPNINDNNITIIDGDTNTLVGTITVGNSPFGVTVLETTSPPKLYVTNSSDNNVSVVDLNTNMIITTIEVGMNPQSVRANQTTEFVYVGNFDDDTLSIIDANSDTVISTSTLGFNPVFIDINEQTNELFISFIPNLLGVFDADINQLKDLIIVGQGVNSVAILMC</sequence>
<dbReference type="InterPro" id="IPR011964">
    <property type="entry name" value="YVTN_b-propeller_repeat"/>
</dbReference>
<keyword evidence="2" id="KW-1185">Reference proteome</keyword>
<gene>
    <name evidence="1" type="ORF">LC087_18310</name>
</gene>
<dbReference type="PANTHER" id="PTHR47197:SF3">
    <property type="entry name" value="DIHYDRO-HEME D1 DEHYDROGENASE"/>
    <property type="match status" value="1"/>
</dbReference>
<dbReference type="NCBIfam" id="TIGR02276">
    <property type="entry name" value="beta_rpt_yvtn"/>
    <property type="match status" value="2"/>
</dbReference>
<dbReference type="Pfam" id="PF02239">
    <property type="entry name" value="Cytochrom_D1"/>
    <property type="match status" value="1"/>
</dbReference>
<evidence type="ECO:0000313" key="1">
    <source>
        <dbReference type="EMBL" id="WLR42606.1"/>
    </source>
</evidence>
<dbReference type="SUPFAM" id="SSF51004">
    <property type="entry name" value="C-terminal (heme d1) domain of cytochrome cd1-nitrite reductase"/>
    <property type="match status" value="1"/>
</dbReference>